<keyword evidence="2 5" id="KW-0812">Transmembrane</keyword>
<dbReference type="SUPFAM" id="SSF103473">
    <property type="entry name" value="MFS general substrate transporter"/>
    <property type="match status" value="1"/>
</dbReference>
<evidence type="ECO:0000313" key="6">
    <source>
        <dbReference type="EMBL" id="CAD7399801.1"/>
    </source>
</evidence>
<comment type="subcellular location">
    <subcellularLocation>
        <location evidence="1">Membrane</location>
        <topology evidence="1">Multi-pass membrane protein</topology>
    </subcellularLocation>
</comment>
<feature type="transmembrane region" description="Helical" evidence="5">
    <location>
        <begin position="516"/>
        <end position="539"/>
    </location>
</feature>
<accession>A0A7R9CQP9</accession>
<dbReference type="GO" id="GO:0016020">
    <property type="term" value="C:membrane"/>
    <property type="evidence" value="ECO:0007669"/>
    <property type="project" value="UniProtKB-SubCell"/>
</dbReference>
<dbReference type="PANTHER" id="PTHR24064">
    <property type="entry name" value="SOLUTE CARRIER FAMILY 22 MEMBER"/>
    <property type="match status" value="1"/>
</dbReference>
<reference evidence="6" key="1">
    <citation type="submission" date="2020-11" db="EMBL/GenBank/DDBJ databases">
        <authorList>
            <person name="Tran Van P."/>
        </authorList>
    </citation>
    <scope>NUCLEOTIDE SEQUENCE</scope>
</reference>
<evidence type="ECO:0000256" key="4">
    <source>
        <dbReference type="ARBA" id="ARBA00023136"/>
    </source>
</evidence>
<feature type="transmembrane region" description="Helical" evidence="5">
    <location>
        <begin position="20"/>
        <end position="40"/>
    </location>
</feature>
<gene>
    <name evidence="6" type="ORF">TCEB3V08_LOCUS5204</name>
</gene>
<feature type="transmembrane region" description="Helical" evidence="5">
    <location>
        <begin position="278"/>
        <end position="300"/>
    </location>
</feature>
<feature type="transmembrane region" description="Helical" evidence="5">
    <location>
        <begin position="559"/>
        <end position="578"/>
    </location>
</feature>
<organism evidence="6">
    <name type="scientific">Timema cristinae</name>
    <name type="common">Walking stick</name>
    <dbReference type="NCBI Taxonomy" id="61476"/>
    <lineage>
        <taxon>Eukaryota</taxon>
        <taxon>Metazoa</taxon>
        <taxon>Ecdysozoa</taxon>
        <taxon>Arthropoda</taxon>
        <taxon>Hexapoda</taxon>
        <taxon>Insecta</taxon>
        <taxon>Pterygota</taxon>
        <taxon>Neoptera</taxon>
        <taxon>Polyneoptera</taxon>
        <taxon>Phasmatodea</taxon>
        <taxon>Timematodea</taxon>
        <taxon>Timematoidea</taxon>
        <taxon>Timematidae</taxon>
        <taxon>Timema</taxon>
    </lineage>
</organism>
<dbReference type="AlphaFoldDB" id="A0A7R9CQP9"/>
<keyword evidence="3 5" id="KW-1133">Transmembrane helix</keyword>
<evidence type="ECO:0000256" key="5">
    <source>
        <dbReference type="SAM" id="Phobius"/>
    </source>
</evidence>
<evidence type="ECO:0000256" key="3">
    <source>
        <dbReference type="ARBA" id="ARBA00022989"/>
    </source>
</evidence>
<feature type="transmembrane region" description="Helical" evidence="5">
    <location>
        <begin position="476"/>
        <end position="496"/>
    </location>
</feature>
<dbReference type="CDD" id="cd17317">
    <property type="entry name" value="MFS_SLC22"/>
    <property type="match status" value="1"/>
</dbReference>
<feature type="transmembrane region" description="Helical" evidence="5">
    <location>
        <begin position="329"/>
        <end position="347"/>
    </location>
</feature>
<protein>
    <submittedName>
        <fullName evidence="6">Uncharacterized protein</fullName>
    </submittedName>
</protein>
<dbReference type="Gene3D" id="1.20.1250.20">
    <property type="entry name" value="MFS general substrate transporter like domains"/>
    <property type="match status" value="1"/>
</dbReference>
<keyword evidence="4 5" id="KW-0472">Membrane</keyword>
<dbReference type="EMBL" id="OC317935">
    <property type="protein sequence ID" value="CAD7399801.1"/>
    <property type="molecule type" value="Genomic_DNA"/>
</dbReference>
<feature type="transmembrane region" description="Helical" evidence="5">
    <location>
        <begin position="432"/>
        <end position="451"/>
    </location>
</feature>
<sequence length="668" mass="73181">MDLDKVLVELGQCGRFQITNYILICLPIIFSAMFTLTFVFTAGDVAYRCKVPECDTVDPEYAPECKVPECDTVDPEYAPEWLPHAVPYQENTHGKEVASRCFRFAAKRSNETGGDSCPKSLFSNHTITCKEWVFDPQEASIASEFQLTCGDQWKSTIAGTVNSMGQFVGLPITGIISDRVGRKTALVSALCLTSIMGLCRSLAWNYESFLFFEFLDPMVGGGVYSSSFVLETTLSTPDRDVNLDLLVTGSLVYCDSSALDPTATEAGMELVGPDKRSLGATIISVFYSVGEATLGAIALALRQWRHILRAIYIPALFFISYFWNKPCLASTAIVTIIQTLVDVISLVSRNKPCLASTPIVTIILTLVDVLKLLEEQGKNPEKLSGSVLRRVISSKILLLRFINCCFCWLTNTFVFFGLALNSVSVSGNKYSNFMLVALIELPAYVITYFTMNKFGRRSSLAVSLAASGLYMDHTRLVLFLLGKMAITLSFTVIYVFTAEMFPTPLRHSVISTSCMVGRIGSIVAPQTPLLLANALVVFISTAEDGDIEVRISAEYMESLPLLLFGGMSLLSGALALFFPETLGTKLPDTVEEAENIGKTRRQDVAQAVTAAAAALVSRLRPQQTVTTPDARDIHTGRGVFQDPAVLASRFQDGSKGRNLSLYFEGERK</sequence>
<evidence type="ECO:0000256" key="1">
    <source>
        <dbReference type="ARBA" id="ARBA00004141"/>
    </source>
</evidence>
<feature type="transmembrane region" description="Helical" evidence="5">
    <location>
        <begin position="185"/>
        <end position="206"/>
    </location>
</feature>
<feature type="transmembrane region" description="Helical" evidence="5">
    <location>
        <begin position="397"/>
        <end position="420"/>
    </location>
</feature>
<feature type="transmembrane region" description="Helical" evidence="5">
    <location>
        <begin position="307"/>
        <end position="323"/>
    </location>
</feature>
<name>A0A7R9CQP9_TIMCR</name>
<dbReference type="InterPro" id="IPR036259">
    <property type="entry name" value="MFS_trans_sf"/>
</dbReference>
<proteinExistence type="predicted"/>
<evidence type="ECO:0000256" key="2">
    <source>
        <dbReference type="ARBA" id="ARBA00022692"/>
    </source>
</evidence>